<name>A0ABD1SBC3_9LAMI</name>
<keyword evidence="3" id="KW-1185">Reference proteome</keyword>
<accession>A0ABD1SBC3</accession>
<dbReference type="AlphaFoldDB" id="A0ABD1SBC3"/>
<dbReference type="PANTHER" id="PTHR14387">
    <property type="entry name" value="THADA/DEATH RECEPTOR INTERACTING PROTEIN"/>
    <property type="match status" value="1"/>
</dbReference>
<feature type="chain" id="PRO_5044841283" evidence="1">
    <location>
        <begin position="19"/>
        <end position="172"/>
    </location>
</feature>
<keyword evidence="1" id="KW-0732">Signal</keyword>
<evidence type="ECO:0000313" key="2">
    <source>
        <dbReference type="EMBL" id="KAL2497966.1"/>
    </source>
</evidence>
<evidence type="ECO:0000256" key="1">
    <source>
        <dbReference type="SAM" id="SignalP"/>
    </source>
</evidence>
<organism evidence="2 3">
    <name type="scientific">Abeliophyllum distichum</name>
    <dbReference type="NCBI Taxonomy" id="126358"/>
    <lineage>
        <taxon>Eukaryota</taxon>
        <taxon>Viridiplantae</taxon>
        <taxon>Streptophyta</taxon>
        <taxon>Embryophyta</taxon>
        <taxon>Tracheophyta</taxon>
        <taxon>Spermatophyta</taxon>
        <taxon>Magnoliopsida</taxon>
        <taxon>eudicotyledons</taxon>
        <taxon>Gunneridae</taxon>
        <taxon>Pentapetalae</taxon>
        <taxon>asterids</taxon>
        <taxon>lamiids</taxon>
        <taxon>Lamiales</taxon>
        <taxon>Oleaceae</taxon>
        <taxon>Forsythieae</taxon>
        <taxon>Abeliophyllum</taxon>
    </lineage>
</organism>
<protein>
    <submittedName>
        <fullName evidence="2">Uncharacterized protein</fullName>
    </submittedName>
</protein>
<dbReference type="Proteomes" id="UP001604336">
    <property type="component" value="Unassembled WGS sequence"/>
</dbReference>
<gene>
    <name evidence="2" type="ORF">Adt_23516</name>
</gene>
<evidence type="ECO:0000313" key="3">
    <source>
        <dbReference type="Proteomes" id="UP001604336"/>
    </source>
</evidence>
<proteinExistence type="predicted"/>
<reference evidence="3" key="1">
    <citation type="submission" date="2024-07" db="EMBL/GenBank/DDBJ databases">
        <title>Two chromosome-level genome assemblies of Korean endemic species Abeliophyllum distichum and Forsythia ovata (Oleaceae).</title>
        <authorList>
            <person name="Jang H."/>
        </authorList>
    </citation>
    <scope>NUCLEOTIDE SEQUENCE [LARGE SCALE GENOMIC DNA]</scope>
</reference>
<sequence>MAMELILTMLSVWSIVPTVPESRDTVSSETNLYPYSKGFTSPDSTLLLVGSIVDSWDRSHMAREAIIWAKKLVYSPRVRESDAGALTLWLIFGKCVLELRWIVRPSCNVVSFGPGSEICNVEYENCTSSSLALVYVTSLIDWLLAAMEDGENNLSDACKNSFVHGVLLTQPL</sequence>
<dbReference type="InterPro" id="IPR051954">
    <property type="entry name" value="tRNA_methyltransferase_THADA"/>
</dbReference>
<dbReference type="EMBL" id="JBFOLK010000007">
    <property type="protein sequence ID" value="KAL2497966.1"/>
    <property type="molecule type" value="Genomic_DNA"/>
</dbReference>
<feature type="signal peptide" evidence="1">
    <location>
        <begin position="1"/>
        <end position="18"/>
    </location>
</feature>
<dbReference type="PANTHER" id="PTHR14387:SF0">
    <property type="entry name" value="DUF2428 DOMAIN-CONTAINING PROTEIN"/>
    <property type="match status" value="1"/>
</dbReference>
<comment type="caution">
    <text evidence="2">The sequence shown here is derived from an EMBL/GenBank/DDBJ whole genome shotgun (WGS) entry which is preliminary data.</text>
</comment>